<name>A0A1V6RLA6_9EURO</name>
<dbReference type="AlphaFoldDB" id="A0A1V6RLA6"/>
<dbReference type="EMBL" id="MDYP01000040">
    <property type="protein sequence ID" value="OQE02219.1"/>
    <property type="molecule type" value="Genomic_DNA"/>
</dbReference>
<dbReference type="GO" id="GO:0072330">
    <property type="term" value="P:monocarboxylic acid biosynthetic process"/>
    <property type="evidence" value="ECO:0007669"/>
    <property type="project" value="UniProtKB-ARBA"/>
</dbReference>
<dbReference type="Pfam" id="PF00561">
    <property type="entry name" value="Abhydrolase_1"/>
    <property type="match status" value="1"/>
</dbReference>
<dbReference type="PANTHER" id="PTHR43798:SF31">
    <property type="entry name" value="AB HYDROLASE SUPERFAMILY PROTEIN YCLE"/>
    <property type="match status" value="1"/>
</dbReference>
<proteinExistence type="predicted"/>
<evidence type="ECO:0000259" key="2">
    <source>
        <dbReference type="Pfam" id="PF00561"/>
    </source>
</evidence>
<dbReference type="InterPro" id="IPR050266">
    <property type="entry name" value="AB_hydrolase_sf"/>
</dbReference>
<dbReference type="GO" id="GO:0016020">
    <property type="term" value="C:membrane"/>
    <property type="evidence" value="ECO:0007669"/>
    <property type="project" value="TreeGrafter"/>
</dbReference>
<accession>A0A1V6RLA6</accession>
<dbReference type="Gene3D" id="3.40.50.1820">
    <property type="entry name" value="alpha/beta hydrolase"/>
    <property type="match status" value="1"/>
</dbReference>
<protein>
    <recommendedName>
        <fullName evidence="2">AB hydrolase-1 domain-containing protein</fullName>
    </recommendedName>
</protein>
<evidence type="ECO:0000256" key="1">
    <source>
        <dbReference type="ARBA" id="ARBA00022801"/>
    </source>
</evidence>
<dbReference type="STRING" id="29845.A0A1V6RLA6"/>
<organism evidence="3 4">
    <name type="scientific">Penicillium vulpinum</name>
    <dbReference type="NCBI Taxonomy" id="29845"/>
    <lineage>
        <taxon>Eukaryota</taxon>
        <taxon>Fungi</taxon>
        <taxon>Dikarya</taxon>
        <taxon>Ascomycota</taxon>
        <taxon>Pezizomycotina</taxon>
        <taxon>Eurotiomycetes</taxon>
        <taxon>Eurotiomycetidae</taxon>
        <taxon>Eurotiales</taxon>
        <taxon>Aspergillaceae</taxon>
        <taxon>Penicillium</taxon>
    </lineage>
</organism>
<keyword evidence="4" id="KW-1185">Reference proteome</keyword>
<dbReference type="SUPFAM" id="SSF53474">
    <property type="entry name" value="alpha/beta-Hydrolases"/>
    <property type="match status" value="1"/>
</dbReference>
<gene>
    <name evidence="3" type="ORF">PENVUL_c040G02531</name>
</gene>
<dbReference type="OrthoDB" id="10249433at2759"/>
<evidence type="ECO:0000313" key="3">
    <source>
        <dbReference type="EMBL" id="OQE02219.1"/>
    </source>
</evidence>
<reference evidence="4" key="1">
    <citation type="journal article" date="2017" name="Nat. Microbiol.">
        <title>Global analysis of biosynthetic gene clusters reveals vast potential of secondary metabolite production in Penicillium species.</title>
        <authorList>
            <person name="Nielsen J.C."/>
            <person name="Grijseels S."/>
            <person name="Prigent S."/>
            <person name="Ji B."/>
            <person name="Dainat J."/>
            <person name="Nielsen K.F."/>
            <person name="Frisvad J.C."/>
            <person name="Workman M."/>
            <person name="Nielsen J."/>
        </authorList>
    </citation>
    <scope>NUCLEOTIDE SEQUENCE [LARGE SCALE GENOMIC DNA]</scope>
    <source>
        <strain evidence="4">IBT 29486</strain>
    </source>
</reference>
<dbReference type="InterPro" id="IPR000073">
    <property type="entry name" value="AB_hydrolase_1"/>
</dbReference>
<dbReference type="GO" id="GO:0017000">
    <property type="term" value="P:antibiotic biosynthetic process"/>
    <property type="evidence" value="ECO:0007669"/>
    <property type="project" value="UniProtKB-ARBA"/>
</dbReference>
<dbReference type="GO" id="GO:0016787">
    <property type="term" value="F:hydrolase activity"/>
    <property type="evidence" value="ECO:0007669"/>
    <property type="project" value="UniProtKB-KW"/>
</dbReference>
<comment type="caution">
    <text evidence="3">The sequence shown here is derived from an EMBL/GenBank/DDBJ whole genome shotgun (WGS) entry which is preliminary data.</text>
</comment>
<sequence length="306" mass="34425">MTDTDKFPLQHGQHIFSVFGEKRVIEYIVHNTQNTRFTKQHPLLVVQCPGWGLASRYLQASLTSLADHFTLVFLHPRGSGASSPPDSYSEMSSWAMADDLERLRVHLGIVSFPALFGHSHSGAIVLSYAEQYPEKVERIVLVGHQLIGSNILPQIASFVHEPCYKSAFEVVMSPDILTDEEFTLSLRELLPLYLKNPKAHLPVLAEALGEDHHSAWCYHAQNKADREAVQLDMEKDEIPVMIRLLSHVKAKALIIYDKDDNICPLKNAYTTAEGIPGSKLVVYGDCGHFPWLEKLDVLQEVKTFLL</sequence>
<feature type="domain" description="AB hydrolase-1" evidence="2">
    <location>
        <begin position="45"/>
        <end position="294"/>
    </location>
</feature>
<keyword evidence="1" id="KW-0378">Hydrolase</keyword>
<dbReference type="InterPro" id="IPR029058">
    <property type="entry name" value="AB_hydrolase_fold"/>
</dbReference>
<dbReference type="PANTHER" id="PTHR43798">
    <property type="entry name" value="MONOACYLGLYCEROL LIPASE"/>
    <property type="match status" value="1"/>
</dbReference>
<dbReference type="Proteomes" id="UP000191518">
    <property type="component" value="Unassembled WGS sequence"/>
</dbReference>
<evidence type="ECO:0000313" key="4">
    <source>
        <dbReference type="Proteomes" id="UP000191518"/>
    </source>
</evidence>